<comment type="caution">
    <text evidence="2">The sequence shown here is derived from an EMBL/GenBank/DDBJ whole genome shotgun (WGS) entry which is preliminary data.</text>
</comment>
<name>A0AAD9HRP4_9PEZI</name>
<reference evidence="2" key="1">
    <citation type="submission" date="2021-06" db="EMBL/GenBank/DDBJ databases">
        <title>Comparative genomics, transcriptomics and evolutionary studies reveal genomic signatures of adaptation to plant cell wall in hemibiotrophic fungi.</title>
        <authorList>
            <consortium name="DOE Joint Genome Institute"/>
            <person name="Baroncelli R."/>
            <person name="Diaz J.F."/>
            <person name="Benocci T."/>
            <person name="Peng M."/>
            <person name="Battaglia E."/>
            <person name="Haridas S."/>
            <person name="Andreopoulos W."/>
            <person name="Labutti K."/>
            <person name="Pangilinan J."/>
            <person name="Floch G.L."/>
            <person name="Makela M.R."/>
            <person name="Henrissat B."/>
            <person name="Grigoriev I.V."/>
            <person name="Crouch J.A."/>
            <person name="De Vries R.P."/>
            <person name="Sukno S.A."/>
            <person name="Thon M.R."/>
        </authorList>
    </citation>
    <scope>NUCLEOTIDE SEQUENCE</scope>
    <source>
        <strain evidence="2">MAFF235873</strain>
    </source>
</reference>
<protein>
    <recommendedName>
        <fullName evidence="4">Fungal N-terminal domain-containing protein</fullName>
    </recommendedName>
</protein>
<sequence>MESNDEDAAIFSTSDNTLSALRELSIRCKGLLHQLSAYDGLAGGAEARELKASFNIWAANMGAFREGQQSLASRLKSAPQISRLVQQLLLTLQHDLEKSLLQGNEQEDTSSANDSDDSMSSDRSSVSYRLLEKSDDDEALPLHSPRSAIWNSIQNTITSLRQLALTVRLAGTQHRQERIKRFANLDRNKQVFQLFERCARQKVDFLFPKASKTLRARMAESIATRRMRFRYLELHQKKTSTLTEPIPELQQKEALDAELPLFESVPQPAATIPAPKGVKMDSGKSVLSNTVLTKLDPKRLHPALNNAKRSESVSSVRISSGKFPSKPKLDSGGASFTCLYCFLVCPAKEANGQNQWM</sequence>
<evidence type="ECO:0008006" key="4">
    <source>
        <dbReference type="Google" id="ProtNLM"/>
    </source>
</evidence>
<dbReference type="AlphaFoldDB" id="A0AAD9HRP4"/>
<evidence type="ECO:0000256" key="1">
    <source>
        <dbReference type="SAM" id="MobiDB-lite"/>
    </source>
</evidence>
<evidence type="ECO:0000313" key="2">
    <source>
        <dbReference type="EMBL" id="KAK2032674.1"/>
    </source>
</evidence>
<accession>A0AAD9HRP4</accession>
<keyword evidence="3" id="KW-1185">Reference proteome</keyword>
<dbReference type="PANTHER" id="PTHR35391:SF5">
    <property type="entry name" value="DUF6590 DOMAIN-CONTAINING PROTEIN"/>
    <property type="match status" value="1"/>
</dbReference>
<proteinExistence type="predicted"/>
<dbReference type="EMBL" id="MU842828">
    <property type="protein sequence ID" value="KAK2032674.1"/>
    <property type="molecule type" value="Genomic_DNA"/>
</dbReference>
<dbReference type="PANTHER" id="PTHR35391">
    <property type="entry name" value="C2H2-TYPE DOMAIN-CONTAINING PROTEIN-RELATED"/>
    <property type="match status" value="1"/>
</dbReference>
<gene>
    <name evidence="2" type="ORF">LX32DRAFT_167054</name>
</gene>
<organism evidence="2 3">
    <name type="scientific">Colletotrichum zoysiae</name>
    <dbReference type="NCBI Taxonomy" id="1216348"/>
    <lineage>
        <taxon>Eukaryota</taxon>
        <taxon>Fungi</taxon>
        <taxon>Dikarya</taxon>
        <taxon>Ascomycota</taxon>
        <taxon>Pezizomycotina</taxon>
        <taxon>Sordariomycetes</taxon>
        <taxon>Hypocreomycetidae</taxon>
        <taxon>Glomerellales</taxon>
        <taxon>Glomerellaceae</taxon>
        <taxon>Colletotrichum</taxon>
        <taxon>Colletotrichum graminicola species complex</taxon>
    </lineage>
</organism>
<feature type="region of interest" description="Disordered" evidence="1">
    <location>
        <begin position="102"/>
        <end position="127"/>
    </location>
</feature>
<dbReference type="Proteomes" id="UP001232148">
    <property type="component" value="Unassembled WGS sequence"/>
</dbReference>
<evidence type="ECO:0000313" key="3">
    <source>
        <dbReference type="Proteomes" id="UP001232148"/>
    </source>
</evidence>